<dbReference type="PANTHER" id="PTHR11669:SF8">
    <property type="entry name" value="DNA POLYMERASE III SUBUNIT DELTA"/>
    <property type="match status" value="1"/>
</dbReference>
<proteinExistence type="predicted"/>
<dbReference type="Proteomes" id="UP000244173">
    <property type="component" value="Chromosome"/>
</dbReference>
<dbReference type="GO" id="GO:0009360">
    <property type="term" value="C:DNA polymerase III complex"/>
    <property type="evidence" value="ECO:0007669"/>
    <property type="project" value="TreeGrafter"/>
</dbReference>
<dbReference type="InterPro" id="IPR050238">
    <property type="entry name" value="DNA_Rep/Repair_Clamp_Loader"/>
</dbReference>
<dbReference type="SUPFAM" id="SSF52540">
    <property type="entry name" value="P-loop containing nucleoside triphosphate hydrolases"/>
    <property type="match status" value="1"/>
</dbReference>
<dbReference type="Gene3D" id="3.40.50.300">
    <property type="entry name" value="P-loop containing nucleotide triphosphate hydrolases"/>
    <property type="match status" value="1"/>
</dbReference>
<accession>A0A2S0P732</accession>
<sequence length="327" mass="36087">MLLPWQQADWARLAQQFDRLPGALLLTGAQGIGKDRFARFVAQSLLCEAPAADHAACGQCEACRWFLAGNHPDYRLLAPDDERDDDKPARKLLLIKVEAVRDIIEFAQLSAHRGGRRVVLVEPAETLNLASANALLKILEEPPEGVHFVLVAHRPRRLLPTILSRCRAFPLTPPAADVALAWLETAGVDNPEIELARAGGAPFALTDGARVPLREKFAAVLAHPDAQAILALSGELDRAKLALAEPLDWLRKWLHDLLAAGTASPVRYYPDHAAAIERLSHRAPAVRFARFDHEIVALAPYGQHTLNVRLQVEKLLFDYQQLFAGTR</sequence>
<organism evidence="1 2">
    <name type="scientific">Microvirgula aerodenitrificans</name>
    <dbReference type="NCBI Taxonomy" id="57480"/>
    <lineage>
        <taxon>Bacteria</taxon>
        <taxon>Pseudomonadati</taxon>
        <taxon>Pseudomonadota</taxon>
        <taxon>Betaproteobacteria</taxon>
        <taxon>Neisseriales</taxon>
        <taxon>Aquaspirillaceae</taxon>
        <taxon>Microvirgula</taxon>
    </lineage>
</organism>
<keyword evidence="2" id="KW-1185">Reference proteome</keyword>
<gene>
    <name evidence="1" type="primary">holB</name>
    <name evidence="1" type="ORF">DAI18_03200</name>
</gene>
<dbReference type="OrthoDB" id="9811073at2"/>
<dbReference type="GO" id="GO:0008408">
    <property type="term" value="F:3'-5' exonuclease activity"/>
    <property type="evidence" value="ECO:0007669"/>
    <property type="project" value="InterPro"/>
</dbReference>
<dbReference type="RefSeq" id="WP_107888718.1">
    <property type="nucleotide sequence ID" value="NZ_CALFSO010000042.1"/>
</dbReference>
<dbReference type="GO" id="GO:0006261">
    <property type="term" value="P:DNA-templated DNA replication"/>
    <property type="evidence" value="ECO:0007669"/>
    <property type="project" value="TreeGrafter"/>
</dbReference>
<dbReference type="Pfam" id="PF13177">
    <property type="entry name" value="DNA_pol3_delta2"/>
    <property type="match status" value="1"/>
</dbReference>
<evidence type="ECO:0000313" key="1">
    <source>
        <dbReference type="EMBL" id="AVY93152.1"/>
    </source>
</evidence>
<protein>
    <submittedName>
        <fullName evidence="1">DNA polymerase III subunit delta</fullName>
    </submittedName>
</protein>
<dbReference type="STRING" id="1122240.GCA_000620105_00379"/>
<dbReference type="InterPro" id="IPR004622">
    <property type="entry name" value="DNA_pol_HolB"/>
</dbReference>
<dbReference type="GO" id="GO:0003887">
    <property type="term" value="F:DNA-directed DNA polymerase activity"/>
    <property type="evidence" value="ECO:0007669"/>
    <property type="project" value="InterPro"/>
</dbReference>
<reference evidence="1 2" key="1">
    <citation type="submission" date="2018-04" db="EMBL/GenBank/DDBJ databases">
        <title>Denitrifier Microvirgula.</title>
        <authorList>
            <person name="Anderson E."/>
            <person name="Jang J."/>
            <person name="Ishii S."/>
        </authorList>
    </citation>
    <scope>NUCLEOTIDE SEQUENCE [LARGE SCALE GENOMIC DNA]</scope>
    <source>
        <strain evidence="1 2">BE2.4</strain>
    </source>
</reference>
<dbReference type="InterPro" id="IPR027417">
    <property type="entry name" value="P-loop_NTPase"/>
</dbReference>
<dbReference type="AlphaFoldDB" id="A0A2S0P732"/>
<name>A0A2S0P732_9NEIS</name>
<dbReference type="PANTHER" id="PTHR11669">
    <property type="entry name" value="REPLICATION FACTOR C / DNA POLYMERASE III GAMMA-TAU SUBUNIT"/>
    <property type="match status" value="1"/>
</dbReference>
<dbReference type="KEGG" id="maer:DAI18_03200"/>
<evidence type="ECO:0000313" key="2">
    <source>
        <dbReference type="Proteomes" id="UP000244173"/>
    </source>
</evidence>
<dbReference type="EMBL" id="CP028519">
    <property type="protein sequence ID" value="AVY93152.1"/>
    <property type="molecule type" value="Genomic_DNA"/>
</dbReference>
<dbReference type="NCBIfam" id="TIGR00678">
    <property type="entry name" value="holB"/>
    <property type="match status" value="1"/>
</dbReference>